<dbReference type="InterPro" id="IPR002781">
    <property type="entry name" value="TM_pro_TauE-like"/>
</dbReference>
<comment type="similarity">
    <text evidence="2 8">Belongs to the 4-toluene sulfonate uptake permease (TSUP) (TC 2.A.102) family.</text>
</comment>
<feature type="transmembrane region" description="Helical" evidence="8">
    <location>
        <begin position="43"/>
        <end position="64"/>
    </location>
</feature>
<sequence length="220" mass="23035">MLTTPVWLSFGFPLPVAIASNQLNGAAWTLLAARNYLKGRSVDWKLVGLMVLCGLAGAYGGTLLVRGADPSGLKRVIGLIILGLAVLVAVNPALGQKETPPSLSRGLTALLALPLGVYEAFFGSGNGLFTSLVLTKTRGLPLMNALGCYYVLAFFWNSFAVCIYSAAGLGNASLMIPSTLGSVLGAYLGSRIGRKQGHRIVRPMFILLGGVLGLKLALGW</sequence>
<evidence type="ECO:0000256" key="4">
    <source>
        <dbReference type="ARBA" id="ARBA00022475"/>
    </source>
</evidence>
<reference evidence="10" key="1">
    <citation type="submission" date="2020-06" db="EMBL/GenBank/DDBJ databases">
        <title>Draft genomic sequecing of Geomonas sp. Red745.</title>
        <authorList>
            <person name="Itoh H."/>
            <person name="Xu Z.X."/>
            <person name="Ushijima N."/>
            <person name="Masuda Y."/>
            <person name="Shiratori Y."/>
            <person name="Senoo K."/>
        </authorList>
    </citation>
    <scope>NUCLEOTIDE SEQUENCE [LARGE SCALE GENOMIC DNA]</scope>
    <source>
        <strain evidence="10">Red745</strain>
    </source>
</reference>
<evidence type="ECO:0000256" key="6">
    <source>
        <dbReference type="ARBA" id="ARBA00022989"/>
    </source>
</evidence>
<accession>A0A6V8N5Z9</accession>
<name>A0A6V8N5Z9_9BACT</name>
<dbReference type="PANTHER" id="PTHR30269:SF0">
    <property type="entry name" value="MEMBRANE TRANSPORTER PROTEIN YFCA-RELATED"/>
    <property type="match status" value="1"/>
</dbReference>
<proteinExistence type="inferred from homology"/>
<evidence type="ECO:0000313" key="9">
    <source>
        <dbReference type="EMBL" id="GFO68005.1"/>
    </source>
</evidence>
<evidence type="ECO:0000313" key="10">
    <source>
        <dbReference type="Proteomes" id="UP000587586"/>
    </source>
</evidence>
<protein>
    <recommendedName>
        <fullName evidence="8">Probable membrane transporter protein</fullName>
    </recommendedName>
</protein>
<keyword evidence="7 8" id="KW-0472">Membrane</keyword>
<dbReference type="InterPro" id="IPR052017">
    <property type="entry name" value="TSUP"/>
</dbReference>
<organism evidence="9 10">
    <name type="scientific">Geomonas limicola</name>
    <dbReference type="NCBI Taxonomy" id="2740186"/>
    <lineage>
        <taxon>Bacteria</taxon>
        <taxon>Pseudomonadati</taxon>
        <taxon>Thermodesulfobacteriota</taxon>
        <taxon>Desulfuromonadia</taxon>
        <taxon>Geobacterales</taxon>
        <taxon>Geobacteraceae</taxon>
        <taxon>Geomonas</taxon>
    </lineage>
</organism>
<feature type="transmembrane region" description="Helical" evidence="8">
    <location>
        <begin position="146"/>
        <end position="166"/>
    </location>
</feature>
<evidence type="ECO:0000256" key="3">
    <source>
        <dbReference type="ARBA" id="ARBA00022448"/>
    </source>
</evidence>
<evidence type="ECO:0000256" key="8">
    <source>
        <dbReference type="RuleBase" id="RU363041"/>
    </source>
</evidence>
<evidence type="ECO:0000256" key="1">
    <source>
        <dbReference type="ARBA" id="ARBA00004651"/>
    </source>
</evidence>
<comment type="subcellular location">
    <subcellularLocation>
        <location evidence="1 8">Cell membrane</location>
        <topology evidence="1 8">Multi-pass membrane protein</topology>
    </subcellularLocation>
</comment>
<keyword evidence="3" id="KW-0813">Transport</keyword>
<feature type="transmembrane region" description="Helical" evidence="8">
    <location>
        <begin position="76"/>
        <end position="95"/>
    </location>
</feature>
<keyword evidence="10" id="KW-1185">Reference proteome</keyword>
<keyword evidence="6 8" id="KW-1133">Transmembrane helix</keyword>
<evidence type="ECO:0000256" key="2">
    <source>
        <dbReference type="ARBA" id="ARBA00009142"/>
    </source>
</evidence>
<comment type="caution">
    <text evidence="9">The sequence shown here is derived from an EMBL/GenBank/DDBJ whole genome shotgun (WGS) entry which is preliminary data.</text>
</comment>
<keyword evidence="4 8" id="KW-1003">Cell membrane</keyword>
<dbReference type="EMBL" id="BLXZ01000003">
    <property type="protein sequence ID" value="GFO68005.1"/>
    <property type="molecule type" value="Genomic_DNA"/>
</dbReference>
<evidence type="ECO:0000256" key="5">
    <source>
        <dbReference type="ARBA" id="ARBA00022692"/>
    </source>
</evidence>
<dbReference type="GO" id="GO:0005886">
    <property type="term" value="C:plasma membrane"/>
    <property type="evidence" value="ECO:0007669"/>
    <property type="project" value="UniProtKB-SubCell"/>
</dbReference>
<dbReference type="AlphaFoldDB" id="A0A6V8N5Z9"/>
<gene>
    <name evidence="9" type="ORF">GMLC_15840</name>
</gene>
<keyword evidence="5 8" id="KW-0812">Transmembrane</keyword>
<feature type="transmembrane region" description="Helical" evidence="8">
    <location>
        <begin position="200"/>
        <end position="218"/>
    </location>
</feature>
<dbReference type="Proteomes" id="UP000587586">
    <property type="component" value="Unassembled WGS sequence"/>
</dbReference>
<dbReference type="Pfam" id="PF01925">
    <property type="entry name" value="TauE"/>
    <property type="match status" value="1"/>
</dbReference>
<feature type="transmembrane region" description="Helical" evidence="8">
    <location>
        <begin position="172"/>
        <end position="188"/>
    </location>
</feature>
<feature type="transmembrane region" description="Helical" evidence="8">
    <location>
        <begin position="115"/>
        <end position="134"/>
    </location>
</feature>
<evidence type="ECO:0000256" key="7">
    <source>
        <dbReference type="ARBA" id="ARBA00023136"/>
    </source>
</evidence>
<dbReference type="PANTHER" id="PTHR30269">
    <property type="entry name" value="TRANSMEMBRANE PROTEIN YFCA"/>
    <property type="match status" value="1"/>
</dbReference>